<name>A0A1F5XFG9_9BACT</name>
<comment type="subcellular location">
    <subcellularLocation>
        <location evidence="7">Cytoplasm</location>
    </subcellularLocation>
</comment>
<organism evidence="8 9">
    <name type="scientific">Candidatus Giovannonibacteria bacterium RIFCSPLOWO2_01_FULL_46_32</name>
    <dbReference type="NCBI Taxonomy" id="1798353"/>
    <lineage>
        <taxon>Bacteria</taxon>
        <taxon>Candidatus Giovannoniibacteriota</taxon>
    </lineage>
</organism>
<dbReference type="InterPro" id="IPR020549">
    <property type="entry name" value="YbeY_CS"/>
</dbReference>
<evidence type="ECO:0000256" key="3">
    <source>
        <dbReference type="ARBA" id="ARBA00022723"/>
    </source>
</evidence>
<dbReference type="GO" id="GO:0008270">
    <property type="term" value="F:zinc ion binding"/>
    <property type="evidence" value="ECO:0007669"/>
    <property type="project" value="UniProtKB-UniRule"/>
</dbReference>
<dbReference type="GO" id="GO:0005737">
    <property type="term" value="C:cytoplasm"/>
    <property type="evidence" value="ECO:0007669"/>
    <property type="project" value="UniProtKB-SubCell"/>
</dbReference>
<dbReference type="GO" id="GO:0004222">
    <property type="term" value="F:metalloendopeptidase activity"/>
    <property type="evidence" value="ECO:0007669"/>
    <property type="project" value="InterPro"/>
</dbReference>
<feature type="binding site" evidence="7">
    <location>
        <position position="93"/>
    </location>
    <ligand>
        <name>Zn(2+)</name>
        <dbReference type="ChEBI" id="CHEBI:29105"/>
        <note>catalytic</note>
    </ligand>
</feature>
<dbReference type="PANTHER" id="PTHR46986">
    <property type="entry name" value="ENDORIBONUCLEASE YBEY, CHLOROPLASTIC"/>
    <property type="match status" value="1"/>
</dbReference>
<comment type="cofactor">
    <cofactor evidence="7">
        <name>Zn(2+)</name>
        <dbReference type="ChEBI" id="CHEBI:29105"/>
    </cofactor>
    <text evidence="7">Binds 1 zinc ion.</text>
</comment>
<accession>A0A1F5XFG9</accession>
<dbReference type="InterPro" id="IPR002036">
    <property type="entry name" value="YbeY"/>
</dbReference>
<evidence type="ECO:0000313" key="9">
    <source>
        <dbReference type="Proteomes" id="UP000177346"/>
    </source>
</evidence>
<dbReference type="GO" id="GO:0004521">
    <property type="term" value="F:RNA endonuclease activity"/>
    <property type="evidence" value="ECO:0007669"/>
    <property type="project" value="UniProtKB-UniRule"/>
</dbReference>
<feature type="binding site" evidence="7">
    <location>
        <position position="97"/>
    </location>
    <ligand>
        <name>Zn(2+)</name>
        <dbReference type="ChEBI" id="CHEBI:29105"/>
        <note>catalytic</note>
    </ligand>
</feature>
<dbReference type="EMBL" id="MFIF01000014">
    <property type="protein sequence ID" value="OGF86600.1"/>
    <property type="molecule type" value="Genomic_DNA"/>
</dbReference>
<evidence type="ECO:0000313" key="8">
    <source>
        <dbReference type="EMBL" id="OGF86600.1"/>
    </source>
</evidence>
<dbReference type="Proteomes" id="UP000177346">
    <property type="component" value="Unassembled WGS sequence"/>
</dbReference>
<dbReference type="GO" id="GO:0006364">
    <property type="term" value="P:rRNA processing"/>
    <property type="evidence" value="ECO:0007669"/>
    <property type="project" value="UniProtKB-UniRule"/>
</dbReference>
<dbReference type="PROSITE" id="PS01306">
    <property type="entry name" value="UPF0054"/>
    <property type="match status" value="1"/>
</dbReference>
<dbReference type="Pfam" id="PF02130">
    <property type="entry name" value="YbeY"/>
    <property type="match status" value="1"/>
</dbReference>
<evidence type="ECO:0000256" key="5">
    <source>
        <dbReference type="ARBA" id="ARBA00022801"/>
    </source>
</evidence>
<evidence type="ECO:0000256" key="4">
    <source>
        <dbReference type="ARBA" id="ARBA00022759"/>
    </source>
</evidence>
<dbReference type="NCBIfam" id="TIGR00043">
    <property type="entry name" value="rRNA maturation RNase YbeY"/>
    <property type="match status" value="1"/>
</dbReference>
<evidence type="ECO:0000256" key="6">
    <source>
        <dbReference type="ARBA" id="ARBA00022833"/>
    </source>
</evidence>
<dbReference type="Gene3D" id="3.40.390.30">
    <property type="entry name" value="Metalloproteases ('zincins'), catalytic domain"/>
    <property type="match status" value="1"/>
</dbReference>
<keyword evidence="2 7" id="KW-0540">Nuclease</keyword>
<dbReference type="SUPFAM" id="SSF55486">
    <property type="entry name" value="Metalloproteases ('zincins'), catalytic domain"/>
    <property type="match status" value="1"/>
</dbReference>
<evidence type="ECO:0000256" key="1">
    <source>
        <dbReference type="ARBA" id="ARBA00010875"/>
    </source>
</evidence>
<evidence type="ECO:0000256" key="7">
    <source>
        <dbReference type="HAMAP-Rule" id="MF_00009"/>
    </source>
</evidence>
<keyword evidence="3 7" id="KW-0479">Metal-binding</keyword>
<keyword evidence="6 7" id="KW-0862">Zinc</keyword>
<dbReference type="HAMAP" id="MF_00009">
    <property type="entry name" value="Endoribonucl_YbeY"/>
    <property type="match status" value="1"/>
</dbReference>
<comment type="similarity">
    <text evidence="1 7">Belongs to the endoribonuclease YbeY family.</text>
</comment>
<keyword evidence="7" id="KW-0690">Ribosome biogenesis</keyword>
<reference evidence="8 9" key="1">
    <citation type="journal article" date="2016" name="Nat. Commun.">
        <title>Thousands of microbial genomes shed light on interconnected biogeochemical processes in an aquifer system.</title>
        <authorList>
            <person name="Anantharaman K."/>
            <person name="Brown C.T."/>
            <person name="Hug L.A."/>
            <person name="Sharon I."/>
            <person name="Castelle C.J."/>
            <person name="Probst A.J."/>
            <person name="Thomas B.C."/>
            <person name="Singh A."/>
            <person name="Wilkins M.J."/>
            <person name="Karaoz U."/>
            <person name="Brodie E.L."/>
            <person name="Williams K.H."/>
            <person name="Hubbard S.S."/>
            <person name="Banfield J.F."/>
        </authorList>
    </citation>
    <scope>NUCLEOTIDE SEQUENCE [LARGE SCALE GENOMIC DNA]</scope>
</reference>
<keyword evidence="7" id="KW-0698">rRNA processing</keyword>
<dbReference type="AlphaFoldDB" id="A0A1F5XFG9"/>
<sequence length="126" mass="14903">MIEFKNLAKSPKDTKILKRIYNKTFSARKNFELSVVFAPPSFMRRLNRIYRSKNKTADVLSFLLEKNRGEIFLNARLPARQAAEKNLPRLFTHGALHLLGFNHKTERSYKIMRRKELKTLKILKLK</sequence>
<evidence type="ECO:0000256" key="2">
    <source>
        <dbReference type="ARBA" id="ARBA00022722"/>
    </source>
</evidence>
<keyword evidence="5 7" id="KW-0378">Hydrolase</keyword>
<keyword evidence="4 7" id="KW-0255">Endonuclease</keyword>
<feature type="binding site" evidence="7">
    <location>
        <position position="103"/>
    </location>
    <ligand>
        <name>Zn(2+)</name>
        <dbReference type="ChEBI" id="CHEBI:29105"/>
        <note>catalytic</note>
    </ligand>
</feature>
<dbReference type="PANTHER" id="PTHR46986:SF1">
    <property type="entry name" value="ENDORIBONUCLEASE YBEY, CHLOROPLASTIC"/>
    <property type="match status" value="1"/>
</dbReference>
<protein>
    <recommendedName>
        <fullName evidence="7">Endoribonuclease YbeY</fullName>
        <ecNumber evidence="7">3.1.-.-</ecNumber>
    </recommendedName>
</protein>
<gene>
    <name evidence="7" type="primary">ybeY</name>
    <name evidence="8" type="ORF">A3B19_00100</name>
</gene>
<comment type="function">
    <text evidence="7">Single strand-specific metallo-endoribonuclease involved in late-stage 70S ribosome quality control and in maturation of the 3' terminus of the 16S rRNA.</text>
</comment>
<dbReference type="EC" id="3.1.-.-" evidence="7"/>
<proteinExistence type="inferred from homology"/>
<keyword evidence="7" id="KW-0963">Cytoplasm</keyword>
<dbReference type="InterPro" id="IPR023091">
    <property type="entry name" value="MetalPrtase_cat_dom_sf_prd"/>
</dbReference>
<comment type="caution">
    <text evidence="8">The sequence shown here is derived from an EMBL/GenBank/DDBJ whole genome shotgun (WGS) entry which is preliminary data.</text>
</comment>